<protein>
    <submittedName>
        <fullName evidence="2">Carbonic anhydrase</fullName>
    </submittedName>
</protein>
<accession>A0AC34QN62</accession>
<dbReference type="Proteomes" id="UP000887576">
    <property type="component" value="Unplaced"/>
</dbReference>
<proteinExistence type="predicted"/>
<evidence type="ECO:0000313" key="2">
    <source>
        <dbReference type="WBParaSite" id="JU765_v2.g17925.t1"/>
    </source>
</evidence>
<organism evidence="1 2">
    <name type="scientific">Panagrolaimus sp. JU765</name>
    <dbReference type="NCBI Taxonomy" id="591449"/>
    <lineage>
        <taxon>Eukaryota</taxon>
        <taxon>Metazoa</taxon>
        <taxon>Ecdysozoa</taxon>
        <taxon>Nematoda</taxon>
        <taxon>Chromadorea</taxon>
        <taxon>Rhabditida</taxon>
        <taxon>Tylenchina</taxon>
        <taxon>Panagrolaimomorpha</taxon>
        <taxon>Panagrolaimoidea</taxon>
        <taxon>Panagrolaimidae</taxon>
        <taxon>Panagrolaimus</taxon>
    </lineage>
</organism>
<name>A0AC34QN62_9BILA</name>
<sequence>MLKLVAFAVFLHFAKCDGPVAHHWGYANDNGPHTWPGVCSNGFRQSPVDFKPSEIDVAFFTKLHFVHYHRAGSITLINNGHSVTATGFDEWGEHQPYIFGGGLGHKYRLIQFHFHWAQHKDDGSEHTVASLHYPAELHFVHIKEGNTMNQSLHEPDGIAVVGVFFTLSVDGSALAQLDSSFKSVIDHKDSVTIHGYRPRSMLPTNTEAYYRYDGSLTTPGCQESVIWTVLAEPVAITEHQLKSLRRMRSISAVPHQSNNRPVQPLNGRKIMYRPASFDKTHLCGSSASKIVILFPTIIFATFFH</sequence>
<reference evidence="2" key="1">
    <citation type="submission" date="2022-11" db="UniProtKB">
        <authorList>
            <consortium name="WormBaseParasite"/>
        </authorList>
    </citation>
    <scope>IDENTIFICATION</scope>
</reference>
<dbReference type="WBParaSite" id="JU765_v2.g17925.t1">
    <property type="protein sequence ID" value="JU765_v2.g17925.t1"/>
    <property type="gene ID" value="JU765_v2.g17925"/>
</dbReference>
<evidence type="ECO:0000313" key="1">
    <source>
        <dbReference type="Proteomes" id="UP000887576"/>
    </source>
</evidence>